<dbReference type="GeneID" id="111478514"/>
<evidence type="ECO:0000256" key="3">
    <source>
        <dbReference type="ARBA" id="ARBA00023288"/>
    </source>
</evidence>
<feature type="compositionally biased region" description="Pro residues" evidence="6">
    <location>
        <begin position="85"/>
        <end position="101"/>
    </location>
</feature>
<keyword evidence="4" id="KW-0636">Prenylation</keyword>
<evidence type="ECO:0000313" key="9">
    <source>
        <dbReference type="RefSeq" id="XP_022978575.1"/>
    </source>
</evidence>
<dbReference type="PROSITE" id="PS50846">
    <property type="entry name" value="HMA_2"/>
    <property type="match status" value="1"/>
</dbReference>
<dbReference type="GO" id="GO:0046872">
    <property type="term" value="F:metal ion binding"/>
    <property type="evidence" value="ECO:0007669"/>
    <property type="project" value="UniProtKB-KW"/>
</dbReference>
<evidence type="ECO:0000256" key="1">
    <source>
        <dbReference type="ARBA" id="ARBA00022481"/>
    </source>
</evidence>
<dbReference type="RefSeq" id="XP_022978575.1">
    <property type="nucleotide sequence ID" value="XM_023122807.1"/>
</dbReference>
<dbReference type="Gene3D" id="3.30.70.100">
    <property type="match status" value="1"/>
</dbReference>
<dbReference type="PANTHER" id="PTHR45811:SF13">
    <property type="entry name" value="OS04G0661100 PROTEIN"/>
    <property type="match status" value="1"/>
</dbReference>
<keyword evidence="2" id="KW-0479">Metal-binding</keyword>
<dbReference type="OrthoDB" id="689350at2759"/>
<dbReference type="InterPro" id="IPR006121">
    <property type="entry name" value="HMA_dom"/>
</dbReference>
<evidence type="ECO:0000313" key="8">
    <source>
        <dbReference type="Proteomes" id="UP000504608"/>
    </source>
</evidence>
<dbReference type="PANTHER" id="PTHR45811">
    <property type="entry name" value="COPPER TRANSPORT PROTEIN FAMILY-RELATED"/>
    <property type="match status" value="1"/>
</dbReference>
<dbReference type="SUPFAM" id="SSF55008">
    <property type="entry name" value="HMA, heavy metal-associated domain"/>
    <property type="match status" value="1"/>
</dbReference>
<feature type="region of interest" description="Disordered" evidence="6">
    <location>
        <begin position="80"/>
        <end position="101"/>
    </location>
</feature>
<reference evidence="9" key="1">
    <citation type="submission" date="2025-08" db="UniProtKB">
        <authorList>
            <consortium name="RefSeq"/>
        </authorList>
    </citation>
    <scope>IDENTIFICATION</scope>
    <source>
        <tissue evidence="9">Young leaves</tissue>
    </source>
</reference>
<accession>A0A6J1IQI9</accession>
<keyword evidence="1" id="KW-0488">Methylation</keyword>
<evidence type="ECO:0000259" key="7">
    <source>
        <dbReference type="PROSITE" id="PS50846"/>
    </source>
</evidence>
<dbReference type="InterPro" id="IPR051863">
    <property type="entry name" value="HIPP"/>
</dbReference>
<dbReference type="AlphaFoldDB" id="A0A6J1IQI9"/>
<gene>
    <name evidence="9" type="primary">LOC111478514</name>
</gene>
<organism evidence="8 9">
    <name type="scientific">Cucurbita maxima</name>
    <name type="common">Pumpkin</name>
    <name type="synonym">Winter squash</name>
    <dbReference type="NCBI Taxonomy" id="3661"/>
    <lineage>
        <taxon>Eukaryota</taxon>
        <taxon>Viridiplantae</taxon>
        <taxon>Streptophyta</taxon>
        <taxon>Embryophyta</taxon>
        <taxon>Tracheophyta</taxon>
        <taxon>Spermatophyta</taxon>
        <taxon>Magnoliopsida</taxon>
        <taxon>eudicotyledons</taxon>
        <taxon>Gunneridae</taxon>
        <taxon>Pentapetalae</taxon>
        <taxon>rosids</taxon>
        <taxon>fabids</taxon>
        <taxon>Cucurbitales</taxon>
        <taxon>Cucurbitaceae</taxon>
        <taxon>Cucurbiteae</taxon>
        <taxon>Cucurbita</taxon>
    </lineage>
</organism>
<dbReference type="InterPro" id="IPR036163">
    <property type="entry name" value="HMA_dom_sf"/>
</dbReference>
<dbReference type="KEGG" id="cmax:111478514"/>
<proteinExistence type="inferred from homology"/>
<evidence type="ECO:0000256" key="4">
    <source>
        <dbReference type="ARBA" id="ARBA00023289"/>
    </source>
</evidence>
<name>A0A6J1IQI9_CUCMA</name>
<evidence type="ECO:0000256" key="5">
    <source>
        <dbReference type="ARBA" id="ARBA00024045"/>
    </source>
</evidence>
<evidence type="ECO:0000256" key="2">
    <source>
        <dbReference type="ARBA" id="ARBA00022723"/>
    </source>
</evidence>
<feature type="domain" description="HMA" evidence="7">
    <location>
        <begin position="11"/>
        <end position="78"/>
    </location>
</feature>
<dbReference type="Proteomes" id="UP000504608">
    <property type="component" value="Unplaced"/>
</dbReference>
<evidence type="ECO:0000256" key="6">
    <source>
        <dbReference type="SAM" id="MobiDB-lite"/>
    </source>
</evidence>
<keyword evidence="3" id="KW-0449">Lipoprotein</keyword>
<comment type="similarity">
    <text evidence="5">Belongs to the HIPP family.</text>
</comment>
<dbReference type="Pfam" id="PF00403">
    <property type="entry name" value="HMA"/>
    <property type="match status" value="1"/>
</dbReference>
<keyword evidence="8" id="KW-1185">Reference proteome</keyword>
<protein>
    <submittedName>
        <fullName evidence="9">Heavy metal-associated isoprenylated plant protein 43-like</fullName>
    </submittedName>
</protein>
<sequence length="131" mass="13895">MTLSLLLPMAMTKTILKLDIACQKCKIKVLKAVAAIEGVDKIETDEAKGTLAVTGTADPYDIVTRTRKAISCAGKIADIDTIGPPIKPNPPPKPTPTPSCPCPPYPPPHPPCYGSSYVVVPHETYPSCSIL</sequence>